<dbReference type="GeneID" id="78773477"/>
<dbReference type="Proteomes" id="UP000483820">
    <property type="component" value="Chromosome I"/>
</dbReference>
<dbReference type="PANTHER" id="PTHR21503:SF52">
    <property type="entry name" value="F-BOX DOMAIN-CONTAINING PROTEIN"/>
    <property type="match status" value="1"/>
</dbReference>
<evidence type="ECO:0000313" key="3">
    <source>
        <dbReference type="Proteomes" id="UP000483820"/>
    </source>
</evidence>
<comment type="caution">
    <text evidence="2">The sequence shown here is derived from an EMBL/GenBank/DDBJ whole genome shotgun (WGS) entry which is preliminary data.</text>
</comment>
<dbReference type="KEGG" id="crq:GCK72_003014"/>
<evidence type="ECO:0000259" key="1">
    <source>
        <dbReference type="Pfam" id="PF07735"/>
    </source>
</evidence>
<dbReference type="PANTHER" id="PTHR21503">
    <property type="entry name" value="F-BOX-CONTAINING HYPOTHETICAL PROTEIN C.ELEGANS"/>
    <property type="match status" value="1"/>
</dbReference>
<sequence length="159" mass="17623">MLFDLQVELKALTISLNPNLLFEKISSNSLLVKYLSVLSTPDTAFIPVFPSWPQNIFIMNSVWFTLGTLLTCTCTRITLCNSLLGNKDLDEVLRNWKAGGFPNLEYLYIGSHNITNNGTTILEMNPSELRGKDIQTDDGSKEATINTGYGSIVMSVTPL</sequence>
<proteinExistence type="predicted"/>
<organism evidence="2 3">
    <name type="scientific">Caenorhabditis remanei</name>
    <name type="common">Caenorhabditis vulgaris</name>
    <dbReference type="NCBI Taxonomy" id="31234"/>
    <lineage>
        <taxon>Eukaryota</taxon>
        <taxon>Metazoa</taxon>
        <taxon>Ecdysozoa</taxon>
        <taxon>Nematoda</taxon>
        <taxon>Chromadorea</taxon>
        <taxon>Rhabditida</taxon>
        <taxon>Rhabditina</taxon>
        <taxon>Rhabditomorpha</taxon>
        <taxon>Rhabditoidea</taxon>
        <taxon>Rhabditidae</taxon>
        <taxon>Peloderinae</taxon>
        <taxon>Caenorhabditis</taxon>
    </lineage>
</organism>
<evidence type="ECO:0000313" key="2">
    <source>
        <dbReference type="EMBL" id="KAF1771188.1"/>
    </source>
</evidence>
<dbReference type="InterPro" id="IPR012885">
    <property type="entry name" value="F-box_Sdz-33"/>
</dbReference>
<dbReference type="Pfam" id="PF07735">
    <property type="entry name" value="FBA_2"/>
    <property type="match status" value="1"/>
</dbReference>
<dbReference type="EMBL" id="WUAV01000001">
    <property type="protein sequence ID" value="KAF1771188.1"/>
    <property type="molecule type" value="Genomic_DNA"/>
</dbReference>
<dbReference type="RefSeq" id="XP_053592400.1">
    <property type="nucleotide sequence ID" value="XM_053723755.1"/>
</dbReference>
<dbReference type="AlphaFoldDB" id="A0A6A5HTD1"/>
<protein>
    <recommendedName>
        <fullName evidence="1">Sdz-33 F-box domain-containing protein</fullName>
    </recommendedName>
</protein>
<feature type="domain" description="Sdz-33 F-box" evidence="1">
    <location>
        <begin position="56"/>
        <end position="109"/>
    </location>
</feature>
<accession>A0A6A5HTD1</accession>
<gene>
    <name evidence="2" type="ORF">GCK72_003014</name>
</gene>
<name>A0A6A5HTD1_CAERE</name>
<dbReference type="CTD" id="78773477"/>
<reference evidence="2 3" key="1">
    <citation type="submission" date="2019-12" db="EMBL/GenBank/DDBJ databases">
        <title>Chromosome-level assembly of the Caenorhabditis remanei genome.</title>
        <authorList>
            <person name="Teterina A.A."/>
            <person name="Willis J.H."/>
            <person name="Phillips P.C."/>
        </authorList>
    </citation>
    <scope>NUCLEOTIDE SEQUENCE [LARGE SCALE GENOMIC DNA]</scope>
    <source>
        <strain evidence="2 3">PX506</strain>
        <tissue evidence="2">Whole organism</tissue>
    </source>
</reference>